<organism evidence="1 2">
    <name type="scientific">Metschnikowia pulcherrima</name>
    <dbReference type="NCBI Taxonomy" id="27326"/>
    <lineage>
        <taxon>Eukaryota</taxon>
        <taxon>Fungi</taxon>
        <taxon>Dikarya</taxon>
        <taxon>Ascomycota</taxon>
        <taxon>Saccharomycotina</taxon>
        <taxon>Pichiomycetes</taxon>
        <taxon>Metschnikowiaceae</taxon>
        <taxon>Metschnikowia</taxon>
    </lineage>
</organism>
<reference evidence="1" key="1">
    <citation type="submission" date="2020-10" db="EMBL/GenBank/DDBJ databases">
        <title>The Whole-Genome Sequence of Metschnikowia persimmonesis, a Novel Endophytic Yeast Species Isolated from Medicinal Plant Diospyros kaki Thumb.</title>
        <authorList>
            <person name="Rahmat E."/>
            <person name="Kang Y."/>
        </authorList>
    </citation>
    <scope>NUCLEOTIDE SEQUENCE</scope>
    <source>
        <strain evidence="1">KIOM G15050</strain>
    </source>
</reference>
<dbReference type="OrthoDB" id="3978952at2759"/>
<dbReference type="Proteomes" id="UP000649328">
    <property type="component" value="Unassembled WGS sequence"/>
</dbReference>
<protein>
    <submittedName>
        <fullName evidence="1">Uncharacterized protein</fullName>
    </submittedName>
</protein>
<name>A0A8H7GPS4_9ASCO</name>
<accession>A0A8H7GPS4</accession>
<comment type="caution">
    <text evidence="1">The sequence shown here is derived from an EMBL/GenBank/DDBJ whole genome shotgun (WGS) entry which is preliminary data.</text>
</comment>
<dbReference type="AlphaFoldDB" id="A0A8H7GPS4"/>
<keyword evidence="2" id="KW-1185">Reference proteome</keyword>
<gene>
    <name evidence="1" type="ORF">HF325_003890</name>
</gene>
<evidence type="ECO:0000313" key="2">
    <source>
        <dbReference type="Proteomes" id="UP000649328"/>
    </source>
</evidence>
<dbReference type="EMBL" id="JACBPP010000005">
    <property type="protein sequence ID" value="KAF8001389.1"/>
    <property type="molecule type" value="Genomic_DNA"/>
</dbReference>
<sequence>MSYPSYVNNEPPTVTLKEYDSAPWAGTTCVDKRNNGYVIVVMEKPEQVVAKVHPDDSETLDTIFKSAHQDFSDQLVEHKGQVPRK</sequence>
<proteinExistence type="predicted"/>
<evidence type="ECO:0000313" key="1">
    <source>
        <dbReference type="EMBL" id="KAF8001389.1"/>
    </source>
</evidence>